<evidence type="ECO:0000313" key="2">
    <source>
        <dbReference type="Proteomes" id="UP000292958"/>
    </source>
</evidence>
<reference evidence="1 2" key="1">
    <citation type="submission" date="2019-02" db="EMBL/GenBank/DDBJ databases">
        <title>Genomic Encyclopedia of Archaeal and Bacterial Type Strains, Phase II (KMG-II): from individual species to whole genera.</title>
        <authorList>
            <person name="Goeker M."/>
        </authorList>
    </citation>
    <scope>NUCLEOTIDE SEQUENCE [LARGE SCALE GENOMIC DNA]</scope>
    <source>
        <strain evidence="1 2">DSM 18101</strain>
    </source>
</reference>
<organism evidence="1 2">
    <name type="scientific">Edaphobacter modestus</name>
    <dbReference type="NCBI Taxonomy" id="388466"/>
    <lineage>
        <taxon>Bacteria</taxon>
        <taxon>Pseudomonadati</taxon>
        <taxon>Acidobacteriota</taxon>
        <taxon>Terriglobia</taxon>
        <taxon>Terriglobales</taxon>
        <taxon>Acidobacteriaceae</taxon>
        <taxon>Edaphobacter</taxon>
    </lineage>
</organism>
<sequence length="53" mass="6322">MEFHELPKWNAQKDMRARRHRRTPIAIAEKGCVFRINCSRTNMVAIYSDSRMV</sequence>
<keyword evidence="2" id="KW-1185">Reference proteome</keyword>
<dbReference type="Proteomes" id="UP000292958">
    <property type="component" value="Unassembled WGS sequence"/>
</dbReference>
<evidence type="ECO:0000313" key="1">
    <source>
        <dbReference type="EMBL" id="RZU41566.1"/>
    </source>
</evidence>
<dbReference type="AlphaFoldDB" id="A0A4V2G4M7"/>
<protein>
    <submittedName>
        <fullName evidence="1">Uncharacterized protein</fullName>
    </submittedName>
</protein>
<proteinExistence type="predicted"/>
<dbReference type="EMBL" id="SHKW01000001">
    <property type="protein sequence ID" value="RZU41566.1"/>
    <property type="molecule type" value="Genomic_DNA"/>
</dbReference>
<comment type="caution">
    <text evidence="1">The sequence shown here is derived from an EMBL/GenBank/DDBJ whole genome shotgun (WGS) entry which is preliminary data.</text>
</comment>
<accession>A0A4V2G4M7</accession>
<name>A0A4V2G4M7_9BACT</name>
<gene>
    <name evidence="1" type="ORF">BDD14_3091</name>
</gene>